<protein>
    <submittedName>
        <fullName evidence="3">Uncharacterized protein</fullName>
    </submittedName>
</protein>
<proteinExistence type="predicted"/>
<dbReference type="Pfam" id="PF15447">
    <property type="entry name" value="NTS"/>
    <property type="match status" value="1"/>
</dbReference>
<dbReference type="GO" id="GO:0016020">
    <property type="term" value="C:membrane"/>
    <property type="evidence" value="ECO:0007669"/>
    <property type="project" value="InterPro"/>
</dbReference>
<dbReference type="Pfam" id="PF05424">
    <property type="entry name" value="Duffy_binding"/>
    <property type="match status" value="1"/>
</dbReference>
<evidence type="ECO:0000313" key="3">
    <source>
        <dbReference type="EMBL" id="ETW26980.1"/>
    </source>
</evidence>
<name>A0A024VFM4_PLAFA</name>
<dbReference type="Proteomes" id="UP000030656">
    <property type="component" value="Unassembled WGS sequence"/>
</dbReference>
<dbReference type="InterPro" id="IPR029210">
    <property type="entry name" value="PfEMP1_NTS"/>
</dbReference>
<feature type="domain" description="Duffy-antigen binding" evidence="1">
    <location>
        <begin position="124"/>
        <end position="259"/>
    </location>
</feature>
<evidence type="ECO:0000259" key="2">
    <source>
        <dbReference type="Pfam" id="PF15447"/>
    </source>
</evidence>
<organism evidence="3 4">
    <name type="scientific">Plasmodium falciparum FCH/4</name>
    <dbReference type="NCBI Taxonomy" id="1036724"/>
    <lineage>
        <taxon>Eukaryota</taxon>
        <taxon>Sar</taxon>
        <taxon>Alveolata</taxon>
        <taxon>Apicomplexa</taxon>
        <taxon>Aconoidasida</taxon>
        <taxon>Haemosporida</taxon>
        <taxon>Plasmodiidae</taxon>
        <taxon>Plasmodium</taxon>
        <taxon>Plasmodium (Laverania)</taxon>
    </lineage>
</organism>
<dbReference type="InterPro" id="IPR042202">
    <property type="entry name" value="Duffy-ag-bd_sf"/>
</dbReference>
<reference evidence="3 4" key="2">
    <citation type="submission" date="2013-02" db="EMBL/GenBank/DDBJ databases">
        <title>The Genome Sequence of Plasmodium falciparum FCH/4.</title>
        <authorList>
            <consortium name="The Broad Institute Genome Sequencing Platform"/>
            <consortium name="The Broad Institute Genome Sequencing Center for Infectious Disease"/>
            <person name="Neafsey D."/>
            <person name="Cheeseman I."/>
            <person name="Volkman S."/>
            <person name="Adams J."/>
            <person name="Walker B."/>
            <person name="Young S.K."/>
            <person name="Zeng Q."/>
            <person name="Gargeya S."/>
            <person name="Fitzgerald M."/>
            <person name="Haas B."/>
            <person name="Abouelleil A."/>
            <person name="Alvarado L."/>
            <person name="Arachchi H.M."/>
            <person name="Berlin A.M."/>
            <person name="Chapman S.B."/>
            <person name="Dewar J."/>
            <person name="Goldberg J."/>
            <person name="Griggs A."/>
            <person name="Gujja S."/>
            <person name="Hansen M."/>
            <person name="Howarth C."/>
            <person name="Imamovic A."/>
            <person name="Larimer J."/>
            <person name="McCowan C."/>
            <person name="Murphy C."/>
            <person name="Neiman D."/>
            <person name="Pearson M."/>
            <person name="Priest M."/>
            <person name="Roberts A."/>
            <person name="Saif S."/>
            <person name="Shea T."/>
            <person name="Sisk P."/>
            <person name="Sykes S."/>
            <person name="Wortman J."/>
            <person name="Nusbaum C."/>
            <person name="Birren B."/>
        </authorList>
    </citation>
    <scope>NUCLEOTIDE SEQUENCE [LARGE SCALE GENOMIC DNA]</scope>
    <source>
        <strain evidence="3 4">FCH/4</strain>
    </source>
</reference>
<dbReference type="InterPro" id="IPR008602">
    <property type="entry name" value="Duffy-antigen-binding"/>
</dbReference>
<accession>A0A024VFM4</accession>
<evidence type="ECO:0000259" key="1">
    <source>
        <dbReference type="Pfam" id="PF05424"/>
    </source>
</evidence>
<dbReference type="EMBL" id="KI928150">
    <property type="protein sequence ID" value="ETW26980.1"/>
    <property type="molecule type" value="Genomic_DNA"/>
</dbReference>
<feature type="non-terminal residue" evidence="3">
    <location>
        <position position="259"/>
    </location>
</feature>
<reference evidence="3 4" key="1">
    <citation type="submission" date="2013-02" db="EMBL/GenBank/DDBJ databases">
        <title>The Genome Annotation of Plasmodium falciparum FCH/4.</title>
        <authorList>
            <consortium name="The Broad Institute Genome Sequencing Platform"/>
            <consortium name="The Broad Institute Genome Sequencing Center for Infectious Disease"/>
            <person name="Neafsey D."/>
            <person name="Hoffman S."/>
            <person name="Volkman S."/>
            <person name="Rosenthal P."/>
            <person name="Walker B."/>
            <person name="Young S.K."/>
            <person name="Zeng Q."/>
            <person name="Gargeya S."/>
            <person name="Fitzgerald M."/>
            <person name="Haas B."/>
            <person name="Abouelleil A."/>
            <person name="Allen A.W."/>
            <person name="Alvarado L."/>
            <person name="Arachchi H.M."/>
            <person name="Berlin A.M."/>
            <person name="Chapman S.B."/>
            <person name="Gainer-Dewar J."/>
            <person name="Goldberg J."/>
            <person name="Griggs A."/>
            <person name="Gujja S."/>
            <person name="Hansen M."/>
            <person name="Howarth C."/>
            <person name="Imamovic A."/>
            <person name="Ireland A."/>
            <person name="Larimer J."/>
            <person name="McCowan C."/>
            <person name="Murphy C."/>
            <person name="Pearson M."/>
            <person name="Poon T.W."/>
            <person name="Priest M."/>
            <person name="Roberts A."/>
            <person name="Saif S."/>
            <person name="Shea T."/>
            <person name="Sisk P."/>
            <person name="Sykes S."/>
            <person name="Wortman J."/>
            <person name="Nusbaum C."/>
            <person name="Birren B."/>
        </authorList>
    </citation>
    <scope>NUCLEOTIDE SEQUENCE [LARGE SCALE GENOMIC DNA]</scope>
    <source>
        <strain evidence="3 4">FCH/4</strain>
    </source>
</reference>
<dbReference type="GO" id="GO:0046789">
    <property type="term" value="F:host cell surface receptor binding"/>
    <property type="evidence" value="ECO:0007669"/>
    <property type="project" value="InterPro"/>
</dbReference>
<dbReference type="SUPFAM" id="SSF140924">
    <property type="entry name" value="Duffy binding domain-like"/>
    <property type="match status" value="1"/>
</dbReference>
<dbReference type="OrthoDB" id="379270at2759"/>
<dbReference type="AlphaFoldDB" id="A0A024VFM4"/>
<feature type="domain" description="Plasmodium falciparum erythrocyte membrane protein-1 N-terminal segment" evidence="2">
    <location>
        <begin position="18"/>
        <end position="52"/>
    </location>
</feature>
<evidence type="ECO:0000313" key="4">
    <source>
        <dbReference type="Proteomes" id="UP000030656"/>
    </source>
</evidence>
<gene>
    <name evidence="3" type="ORF">PFFCH_05581</name>
</gene>
<dbReference type="Gene3D" id="1.20.1310.20">
    <property type="entry name" value="Duffy-antigen binding domain"/>
    <property type="match status" value="1"/>
</dbReference>
<sequence>MAPQGGGGGGNDYSDAKDAKELLDRIGEDVYKKIKDDAKTYDSYLKGNLNKANNSSEETFSTIKTCQLVEEYRRKNTGTADASGKSQPCRKDVKGEDINRFSDKQGAECANSKIEGNKNNSEGGACAPFRRLNLCNKNLETVSNYNSNARHKLLAEVCLAAKHEGQSISDYYPKYQEKYGDTGHTTCTMLARSFADIGDIIRGKDLFIGYDKKDRAQKKKLQDNLIEIFGKIYEDLTEPGVKNYYKNDDKDPNYYKLRE</sequence>